<comment type="subunit">
    <text evidence="3 9">Homotetramer.</text>
</comment>
<dbReference type="Pfam" id="PF00982">
    <property type="entry name" value="Glyco_transf_20"/>
    <property type="match status" value="1"/>
</dbReference>
<dbReference type="PANTHER" id="PTHR10788:SF106">
    <property type="entry name" value="BCDNA.GH08860"/>
    <property type="match status" value="1"/>
</dbReference>
<organism evidence="10 11">
    <name type="scientific">Alsobacter metallidurans</name>
    <dbReference type="NCBI Taxonomy" id="340221"/>
    <lineage>
        <taxon>Bacteria</taxon>
        <taxon>Pseudomonadati</taxon>
        <taxon>Pseudomonadota</taxon>
        <taxon>Alphaproteobacteria</taxon>
        <taxon>Hyphomicrobiales</taxon>
        <taxon>Alsobacteraceae</taxon>
        <taxon>Alsobacter</taxon>
    </lineage>
</organism>
<sequence length="490" mass="55301">MVVSNRVPVPSDSGSPAAGGLAVALNAALQQRGGFWFGWSGNVSEEETPLQVHDFGRVSYAVTDLSQRDIDEYYAGFANRALWPVCHYRLDLTEISANDTAGYFRVNEFFARRLATLLKPDDVIWIHDYHFIPLAAYLRQMGFENRMGFFLHIPWAPYDVSSALPAYQTVLSGLTRYDVVGFQTRRDVENFTRCLEQEKMARDLGDGRWEADGRVFKVDAFPIGIETDLFRQEAREAKSNSLVRRMRASMEDKHLIIGVDRLDYSKGIRQRIEAFACMLERFPNMRNKVTFLQITPKSRSEVPEYLKMQHEVAEQAGWTNGKFGDVDWTPVRYINKAVSRTSLAGLYRSARVGMVTPLRDGMNLVAKEYVASQRGTDPGVLVLSRFAGAAEELDSALLVNPYDTEATANAIVRALEMSLEERKERWKAMMARLRSNTVDHWCANFMAVLTQEQSCALPKGAENGHAAPVEPTIAREAAHFGQPMAGYRRN</sequence>
<dbReference type="GO" id="GO:0005992">
    <property type="term" value="P:trehalose biosynthetic process"/>
    <property type="evidence" value="ECO:0007669"/>
    <property type="project" value="UniProtKB-UniRule"/>
</dbReference>
<name>A0A917I378_9HYPH</name>
<comment type="similarity">
    <text evidence="2 9">Belongs to the glycosyltransferase 20 family.</text>
</comment>
<evidence type="ECO:0000313" key="10">
    <source>
        <dbReference type="EMBL" id="GGH09328.1"/>
    </source>
</evidence>
<evidence type="ECO:0000256" key="5">
    <source>
        <dbReference type="ARBA" id="ARBA00018539"/>
    </source>
</evidence>
<keyword evidence="7 9" id="KW-0808">Transferase</keyword>
<dbReference type="Proteomes" id="UP000603912">
    <property type="component" value="Unassembled WGS sequence"/>
</dbReference>
<evidence type="ECO:0000256" key="8">
    <source>
        <dbReference type="ARBA" id="ARBA00048039"/>
    </source>
</evidence>
<dbReference type="RefSeq" id="WP_244643486.1">
    <property type="nucleotide sequence ID" value="NZ_BMES01000001.1"/>
</dbReference>
<dbReference type="InterPro" id="IPR001830">
    <property type="entry name" value="Glyco_trans_20"/>
</dbReference>
<evidence type="ECO:0000256" key="6">
    <source>
        <dbReference type="ARBA" id="ARBA00022676"/>
    </source>
</evidence>
<evidence type="ECO:0000256" key="9">
    <source>
        <dbReference type="RuleBase" id="RU362045"/>
    </source>
</evidence>
<gene>
    <name evidence="10" type="ORF">GCM10007036_05330</name>
</gene>
<evidence type="ECO:0000256" key="7">
    <source>
        <dbReference type="ARBA" id="ARBA00022679"/>
    </source>
</evidence>
<comment type="catalytic activity">
    <reaction evidence="8 9">
        <text>D-glucose 6-phosphate + UDP-alpha-D-glucose = alpha,alpha-trehalose 6-phosphate + UDP + H(+)</text>
        <dbReference type="Rhea" id="RHEA:18889"/>
        <dbReference type="ChEBI" id="CHEBI:15378"/>
        <dbReference type="ChEBI" id="CHEBI:58223"/>
        <dbReference type="ChEBI" id="CHEBI:58429"/>
        <dbReference type="ChEBI" id="CHEBI:58885"/>
        <dbReference type="ChEBI" id="CHEBI:61548"/>
        <dbReference type="EC" id="2.4.1.15"/>
    </reaction>
</comment>
<protein>
    <recommendedName>
        <fullName evidence="5 9">Trehalose-6-phosphate synthase</fullName>
        <ecNumber evidence="4 9">2.4.1.15</ecNumber>
    </recommendedName>
    <alternativeName>
        <fullName evidence="9">Osmoregulatory trehalose synthesis protein A</fullName>
    </alternativeName>
    <alternativeName>
        <fullName evidence="9">UDP-glucose-glucosephosphate glucosyltransferase</fullName>
    </alternativeName>
</protein>
<dbReference type="EMBL" id="BMES01000001">
    <property type="protein sequence ID" value="GGH09328.1"/>
    <property type="molecule type" value="Genomic_DNA"/>
</dbReference>
<accession>A0A917I378</accession>
<dbReference type="PANTHER" id="PTHR10788">
    <property type="entry name" value="TREHALOSE-6-PHOSPHATE SYNTHASE"/>
    <property type="match status" value="1"/>
</dbReference>
<comment type="caution">
    <text evidence="10">The sequence shown here is derived from an EMBL/GenBank/DDBJ whole genome shotgun (WGS) entry which is preliminary data.</text>
</comment>
<dbReference type="Gene3D" id="3.40.50.2000">
    <property type="entry name" value="Glycogen Phosphorylase B"/>
    <property type="match status" value="2"/>
</dbReference>
<dbReference type="AlphaFoldDB" id="A0A917I378"/>
<evidence type="ECO:0000256" key="2">
    <source>
        <dbReference type="ARBA" id="ARBA00008799"/>
    </source>
</evidence>
<dbReference type="NCBIfam" id="TIGR02400">
    <property type="entry name" value="trehalose_OtsA"/>
    <property type="match status" value="1"/>
</dbReference>
<comment type="pathway">
    <text evidence="1 9">Glycan biosynthesis; trehalose biosynthesis.</text>
</comment>
<comment type="function">
    <text evidence="9">Probably involved in the osmoprotection via the biosynthesis of trehalose. Catalyzes the transfer of glucose from UDP-alpha-D-glucose (UDP-Glc) to D-glucose 6-phosphate (Glc-6-P) to form trehalose-6-phosphate. Acts with retention of the anomeric configuration of the UDP-sugar donor.</text>
</comment>
<dbReference type="CDD" id="cd03788">
    <property type="entry name" value="GT20_TPS"/>
    <property type="match status" value="1"/>
</dbReference>
<evidence type="ECO:0000256" key="1">
    <source>
        <dbReference type="ARBA" id="ARBA00005199"/>
    </source>
</evidence>
<dbReference type="InterPro" id="IPR012766">
    <property type="entry name" value="Trehalose_OtsA"/>
</dbReference>
<keyword evidence="11" id="KW-1185">Reference proteome</keyword>
<dbReference type="SUPFAM" id="SSF53756">
    <property type="entry name" value="UDP-Glycosyltransferase/glycogen phosphorylase"/>
    <property type="match status" value="1"/>
</dbReference>
<evidence type="ECO:0000313" key="11">
    <source>
        <dbReference type="Proteomes" id="UP000603912"/>
    </source>
</evidence>
<keyword evidence="6 9" id="KW-0328">Glycosyltransferase</keyword>
<proteinExistence type="inferred from homology"/>
<reference evidence="10" key="1">
    <citation type="journal article" date="2014" name="Int. J. Syst. Evol. Microbiol.">
        <title>Complete genome sequence of Corynebacterium casei LMG S-19264T (=DSM 44701T), isolated from a smear-ripened cheese.</title>
        <authorList>
            <consortium name="US DOE Joint Genome Institute (JGI-PGF)"/>
            <person name="Walter F."/>
            <person name="Albersmeier A."/>
            <person name="Kalinowski J."/>
            <person name="Ruckert C."/>
        </authorList>
    </citation>
    <scope>NUCLEOTIDE SEQUENCE</scope>
    <source>
        <strain evidence="10">CGMCC 1.12214</strain>
    </source>
</reference>
<evidence type="ECO:0000256" key="4">
    <source>
        <dbReference type="ARBA" id="ARBA00012538"/>
    </source>
</evidence>
<dbReference type="EC" id="2.4.1.15" evidence="4 9"/>
<dbReference type="GO" id="GO:0003825">
    <property type="term" value="F:alpha,alpha-trehalose-phosphate synthase (UDP-forming) activity"/>
    <property type="evidence" value="ECO:0007669"/>
    <property type="project" value="UniProtKB-UniRule"/>
</dbReference>
<reference evidence="10" key="2">
    <citation type="submission" date="2020-09" db="EMBL/GenBank/DDBJ databases">
        <authorList>
            <person name="Sun Q."/>
            <person name="Zhou Y."/>
        </authorList>
    </citation>
    <scope>NUCLEOTIDE SEQUENCE</scope>
    <source>
        <strain evidence="10">CGMCC 1.12214</strain>
    </source>
</reference>
<evidence type="ECO:0000256" key="3">
    <source>
        <dbReference type="ARBA" id="ARBA00011881"/>
    </source>
</evidence>